<organism evidence="6 7">
    <name type="scientific">Rhizophagus irregularis</name>
    <dbReference type="NCBI Taxonomy" id="588596"/>
    <lineage>
        <taxon>Eukaryota</taxon>
        <taxon>Fungi</taxon>
        <taxon>Fungi incertae sedis</taxon>
        <taxon>Mucoromycota</taxon>
        <taxon>Glomeromycotina</taxon>
        <taxon>Glomeromycetes</taxon>
        <taxon>Glomerales</taxon>
        <taxon>Glomeraceae</taxon>
        <taxon>Rhizophagus</taxon>
    </lineage>
</organism>
<dbReference type="InterPro" id="IPR004843">
    <property type="entry name" value="Calcineurin-like_PHP"/>
</dbReference>
<dbReference type="AlphaFoldDB" id="A0A2I1ELM4"/>
<evidence type="ECO:0000313" key="6">
    <source>
        <dbReference type="EMBL" id="PKC74412.1"/>
    </source>
</evidence>
<name>A0A2I1ELM4_9GLOM</name>
<gene>
    <name evidence="4" type="ORF">CHRIB12_LOCUS3351</name>
    <name evidence="6" type="ORF">RhiirA1_514444</name>
    <name evidence="5" type="ORF">RhiirA5_276417</name>
</gene>
<evidence type="ECO:0000313" key="5">
    <source>
        <dbReference type="EMBL" id="PKC04987.1"/>
    </source>
</evidence>
<reference evidence="5 8" key="2">
    <citation type="submission" date="2017-09" db="EMBL/GenBank/DDBJ databases">
        <title>Extensive intraspecific genome diversity in a model arbuscular mycorrhizal fungus.</title>
        <authorList>
            <person name="Chen E.C."/>
            <person name="Morin E."/>
            <person name="Beaudet D."/>
            <person name="Noel J."/>
            <person name="Ndikumana S."/>
            <person name="Charron P."/>
            <person name="St-Onge C."/>
            <person name="Giorgi J."/>
            <person name="Grigoriev I.V."/>
            <person name="Roux C."/>
            <person name="Martin F.M."/>
            <person name="Corradi N."/>
        </authorList>
    </citation>
    <scope>NUCLEOTIDE SEQUENCE [LARGE SCALE GENOMIC DNA]</scope>
    <source>
        <strain evidence="5 8">A5</strain>
    </source>
</reference>
<dbReference type="PANTHER" id="PTHR14795:SF0">
    <property type="entry name" value="TRANSMEMBRANE PROTEIN 62"/>
    <property type="match status" value="1"/>
</dbReference>
<dbReference type="EMBL" id="LLXH01000053">
    <property type="protein sequence ID" value="PKC74412.1"/>
    <property type="molecule type" value="Genomic_DNA"/>
</dbReference>
<dbReference type="Pfam" id="PF24384">
    <property type="entry name" value="Ig_TMM62"/>
    <property type="match status" value="1"/>
</dbReference>
<dbReference type="Proteomes" id="UP000684084">
    <property type="component" value="Unassembled WGS sequence"/>
</dbReference>
<accession>A0A2I1ELM4</accession>
<feature type="domain" description="TMEM62 Ig-like" evidence="3">
    <location>
        <begin position="355"/>
        <end position="470"/>
    </location>
</feature>
<sequence length="685" mass="79999">MRRIILPILLIPLTLFCWFRAYYLHKKATSSLFVKGEKQVQDVLHTSPLTSTDPVLQRFDNITISDSKNNLFYFMQITDLHISKFHKTGGTSHFLHFLATVLPVIKSPAFVLVTGDLTDAKDEHFVTSQQFVDEWVTYQTALQESGVLNRPRFWHDLRGNHDCFNVGSWESEQNMYKKYGVGKREGFDFIVEKDFGRYRFVGIDACPKAGVARPFNFFGYYETDDMDRLANKLSNSSLFSNHTFLLAHYPTATTLFGKTSKGETFSDISRYISVYMCGHLHKLAWGLGDQLQTYQPTHYLELELADMKVNAIYRILAIDHDLVSFTDVELPLHEIPLKTPPPPAPGFSILPEKIAFPPVILITNPKDSRYLMKYHEPVHRIKESSHIRLLIWSDHDIEEVEIFLDGIKHSEQIIYRGNSKEDKEDYIPLWVASWNPKQFDDRKEHYIVVEARDIMGQKGKSKVIFRVDGERSDMRGGISEFLIGLDWALVIRTTYIFGHLFTTLNMLFTKLYVTFHPRHPLALVSFHNSPKTFVQSYFRKTFLLASQPIFFYTLYFYLLSSITLPWFMGNMISTEGDDGVGLFWLFGIQLNSRWLPIFDTWRYALIDQLVWSVGAVIIWFMIITGERKWKRRYWILGFALWLWRGSSLIRLANQYGNLAVWTNVQTLWWAFWGWYGLLRETQTQL</sequence>
<reference evidence="6 7" key="4">
    <citation type="submission" date="2017-10" db="EMBL/GenBank/DDBJ databases">
        <title>Genome analyses suggest a sexual origin of heterokaryosis in a supposedly ancient asexual fungus.</title>
        <authorList>
            <person name="Corradi N."/>
            <person name="Sedzielewska K."/>
            <person name="Noel J."/>
            <person name="Charron P."/>
            <person name="Farinelli L."/>
            <person name="Marton T."/>
            <person name="Kruger M."/>
            <person name="Pelin A."/>
            <person name="Brachmann A."/>
            <person name="Corradi N."/>
        </authorList>
    </citation>
    <scope>NUCLEOTIDE SEQUENCE [LARGE SCALE GENOMIC DNA]</scope>
    <source>
        <strain evidence="6 7">A1</strain>
    </source>
</reference>
<dbReference type="Proteomes" id="UP000232688">
    <property type="component" value="Unassembled WGS sequence"/>
</dbReference>
<keyword evidence="1" id="KW-0472">Membrane</keyword>
<feature type="transmembrane region" description="Helical" evidence="1">
    <location>
        <begin position="487"/>
        <end position="508"/>
    </location>
</feature>
<dbReference type="Gene3D" id="3.60.21.10">
    <property type="match status" value="1"/>
</dbReference>
<dbReference type="EMBL" id="LLXJ01000931">
    <property type="protein sequence ID" value="PKC04987.1"/>
    <property type="molecule type" value="Genomic_DNA"/>
</dbReference>
<evidence type="ECO:0000256" key="1">
    <source>
        <dbReference type="SAM" id="Phobius"/>
    </source>
</evidence>
<feature type="domain" description="Calcineurin-like phosphoesterase" evidence="2">
    <location>
        <begin position="74"/>
        <end position="282"/>
    </location>
</feature>
<dbReference type="VEuPathDB" id="FungiDB:RhiirFUN_004580"/>
<dbReference type="OrthoDB" id="45365at2759"/>
<evidence type="ECO:0000259" key="3">
    <source>
        <dbReference type="Pfam" id="PF24384"/>
    </source>
</evidence>
<reference evidence="4" key="5">
    <citation type="submission" date="2020-05" db="EMBL/GenBank/DDBJ databases">
        <authorList>
            <person name="Rincon C."/>
            <person name="Sanders R I."/>
            <person name="Robbins C."/>
            <person name="Chaturvedi A."/>
        </authorList>
    </citation>
    <scope>NUCLEOTIDE SEQUENCE</scope>
    <source>
        <strain evidence="4">CHB12</strain>
    </source>
</reference>
<dbReference type="InterPro" id="IPR056229">
    <property type="entry name" value="Ig_TMM62"/>
</dbReference>
<dbReference type="EMBL" id="CAGKOT010000004">
    <property type="protein sequence ID" value="CAB5336758.1"/>
    <property type="molecule type" value="Genomic_DNA"/>
</dbReference>
<feature type="transmembrane region" description="Helical" evidence="1">
    <location>
        <begin position="601"/>
        <end position="621"/>
    </location>
</feature>
<evidence type="ECO:0000313" key="4">
    <source>
        <dbReference type="EMBL" id="CAB5336758.1"/>
    </source>
</evidence>
<proteinExistence type="predicted"/>
<evidence type="ECO:0000313" key="8">
    <source>
        <dbReference type="Proteomes" id="UP000232722"/>
    </source>
</evidence>
<reference evidence="6 7" key="3">
    <citation type="submission" date="2017-10" db="EMBL/GenBank/DDBJ databases">
        <title>Extensive intraspecific genome diversity in a model arbuscular mycorrhizal fungus.</title>
        <authorList>
            <person name="Chen E.C.H."/>
            <person name="Morin E."/>
            <person name="Baudet D."/>
            <person name="Noel J."/>
            <person name="Ndikumana S."/>
            <person name="Charron P."/>
            <person name="St-Onge C."/>
            <person name="Giorgi J."/>
            <person name="Grigoriev I.V."/>
            <person name="Roux C."/>
            <person name="Martin F.M."/>
            <person name="Corradi N."/>
        </authorList>
    </citation>
    <scope>NUCLEOTIDE SEQUENCE [LARGE SCALE GENOMIC DNA]</scope>
    <source>
        <strain evidence="6 7">A1</strain>
    </source>
</reference>
<protein>
    <submittedName>
        <fullName evidence="6">Metallo-dependent phosphatase</fullName>
    </submittedName>
</protein>
<dbReference type="PANTHER" id="PTHR14795">
    <property type="entry name" value="HELICASE RELATED"/>
    <property type="match status" value="1"/>
</dbReference>
<dbReference type="VEuPathDB" id="FungiDB:FUN_024171"/>
<dbReference type="VEuPathDB" id="FungiDB:RhiirA1_514444"/>
<comment type="caution">
    <text evidence="6">The sequence shown here is derived from an EMBL/GenBank/DDBJ whole genome shotgun (WGS) entry which is preliminary data.</text>
</comment>
<dbReference type="Pfam" id="PF00149">
    <property type="entry name" value="Metallophos"/>
    <property type="match status" value="1"/>
</dbReference>
<dbReference type="Proteomes" id="UP000232722">
    <property type="component" value="Unassembled WGS sequence"/>
</dbReference>
<dbReference type="GO" id="GO:0016787">
    <property type="term" value="F:hydrolase activity"/>
    <property type="evidence" value="ECO:0007669"/>
    <property type="project" value="InterPro"/>
</dbReference>
<dbReference type="InterPro" id="IPR029052">
    <property type="entry name" value="Metallo-depent_PP-like"/>
</dbReference>
<keyword evidence="1" id="KW-0812">Transmembrane</keyword>
<feature type="transmembrane region" description="Helical" evidence="1">
    <location>
        <begin position="549"/>
        <end position="568"/>
    </location>
</feature>
<evidence type="ECO:0000313" key="7">
    <source>
        <dbReference type="Proteomes" id="UP000232688"/>
    </source>
</evidence>
<keyword evidence="1" id="KW-1133">Transmembrane helix</keyword>
<evidence type="ECO:0000259" key="2">
    <source>
        <dbReference type="Pfam" id="PF00149"/>
    </source>
</evidence>
<reference evidence="5 8" key="1">
    <citation type="submission" date="2016-04" db="EMBL/GenBank/DDBJ databases">
        <title>Genome analyses suggest a sexual origin of heterokaryosis in a supposedly ancient asexual fungus.</title>
        <authorList>
            <person name="Ropars J."/>
            <person name="Sedzielewska K."/>
            <person name="Noel J."/>
            <person name="Charron P."/>
            <person name="Farinelli L."/>
            <person name="Marton T."/>
            <person name="Kruger M."/>
            <person name="Pelin A."/>
            <person name="Brachmann A."/>
            <person name="Corradi N."/>
        </authorList>
    </citation>
    <scope>NUCLEOTIDE SEQUENCE [LARGE SCALE GENOMIC DNA]</scope>
    <source>
        <strain evidence="5 8">A5</strain>
    </source>
</reference>
<dbReference type="SUPFAM" id="SSF56300">
    <property type="entry name" value="Metallo-dependent phosphatases"/>
    <property type="match status" value="1"/>
</dbReference>